<evidence type="ECO:0000313" key="3">
    <source>
        <dbReference type="Proteomes" id="UP001150830"/>
    </source>
</evidence>
<dbReference type="Proteomes" id="UP001150830">
    <property type="component" value="Unassembled WGS sequence"/>
</dbReference>
<proteinExistence type="predicted"/>
<evidence type="ECO:0000256" key="1">
    <source>
        <dbReference type="SAM" id="MobiDB-lite"/>
    </source>
</evidence>
<reference evidence="2" key="1">
    <citation type="submission" date="2022-11" db="EMBL/GenBank/DDBJ databases">
        <title>Parathalassolutuus dongxingensis gen. nov., sp. nov., a novel member of family Oceanospirillaceae isolated from a coastal shrimp pond in Guangxi, China.</title>
        <authorList>
            <person name="Chen H."/>
        </authorList>
    </citation>
    <scope>NUCLEOTIDE SEQUENCE</scope>
    <source>
        <strain evidence="2">G-43</strain>
    </source>
</reference>
<feature type="region of interest" description="Disordered" evidence="1">
    <location>
        <begin position="107"/>
        <end position="126"/>
    </location>
</feature>
<dbReference type="AlphaFoldDB" id="A0A9X3EG90"/>
<name>A0A9X3EG90_9GAMM</name>
<keyword evidence="3" id="KW-1185">Reference proteome</keyword>
<feature type="compositionally biased region" description="Polar residues" evidence="1">
    <location>
        <begin position="112"/>
        <end position="125"/>
    </location>
</feature>
<evidence type="ECO:0000313" key="2">
    <source>
        <dbReference type="EMBL" id="MCY0966959.1"/>
    </source>
</evidence>
<dbReference type="InterPro" id="IPR018759">
    <property type="entry name" value="BBP2_2"/>
</dbReference>
<dbReference type="EMBL" id="JAPNOA010000058">
    <property type="protein sequence ID" value="MCY0966959.1"/>
    <property type="molecule type" value="Genomic_DNA"/>
</dbReference>
<dbReference type="Pfam" id="PF10082">
    <property type="entry name" value="BBP2_2"/>
    <property type="match status" value="1"/>
</dbReference>
<organism evidence="2 3">
    <name type="scientific">Parathalassolituus penaei</name>
    <dbReference type="NCBI Taxonomy" id="2997323"/>
    <lineage>
        <taxon>Bacteria</taxon>
        <taxon>Pseudomonadati</taxon>
        <taxon>Pseudomonadota</taxon>
        <taxon>Gammaproteobacteria</taxon>
        <taxon>Oceanospirillales</taxon>
        <taxon>Oceanospirillaceae</taxon>
        <taxon>Parathalassolituus</taxon>
    </lineage>
</organism>
<protein>
    <submittedName>
        <fullName evidence="2">Outer membrane beta-barrel protein</fullName>
    </submittedName>
</protein>
<comment type="caution">
    <text evidence="2">The sequence shown here is derived from an EMBL/GenBank/DDBJ whole genome shotgun (WGS) entry which is preliminary data.</text>
</comment>
<dbReference type="RefSeq" id="WP_283175166.1">
    <property type="nucleotide sequence ID" value="NZ_JAPNOA010000058.1"/>
</dbReference>
<gene>
    <name evidence="2" type="ORF">OUO13_17410</name>
</gene>
<sequence>MSPDGIAMGSGVTFYPSVELSIKDDSNVYLQSSGNEDSSVVTRLRPNASVVADLGATNLTGYAQVESGSYDLDSDDNYLDTLLMGSAAVELSSRQSLNFDAKLNMAHDPRGTGSTQGAAASSVTKPNEYDETDLNAAYTYGADSAFANVTGYVGSYGKEYSNNAASTDVLNHDKIKFGAKLGLKVSSATRVLFEARNTTISYSDSAAAAKEGSELKLLVGASYDVTGKTTAELLVGNSKREFDESTNSSDSRFSWEGKLTWNPVTYSTVSVTTAQSANETTAGGSYTANQTTTVNWNHQFSNYWSMNATAGLSKDDYVGIDRSDKNTNLGLTGIYSPTKNVDVKASLDKAKRSSTSDALDYDQHVIGVAVELAF</sequence>
<accession>A0A9X3EG90</accession>